<feature type="binding site" evidence="10">
    <location>
        <position position="471"/>
    </location>
    <ligand>
        <name>an alpha-L-fucosyl-(1-&gt;2)-beta-D-galactosyl derivative</name>
        <dbReference type="ChEBI" id="CHEBI:140327"/>
    </ligand>
</feature>
<dbReference type="Ensembl" id="ENSBIXT00005015154.1">
    <property type="protein sequence ID" value="ENSBIXP00005028031.1"/>
    <property type="gene ID" value="ENSBIXG00005029668.1"/>
</dbReference>
<dbReference type="GO" id="GO:0046872">
    <property type="term" value="F:metal ion binding"/>
    <property type="evidence" value="ECO:0007669"/>
    <property type="project" value="UniProtKB-KW"/>
</dbReference>
<evidence type="ECO:0000256" key="13">
    <source>
        <dbReference type="SAM" id="Phobius"/>
    </source>
</evidence>
<keyword evidence="8 13" id="KW-0472">Membrane</keyword>
<feature type="transmembrane region" description="Helical" evidence="13">
    <location>
        <begin position="232"/>
        <end position="253"/>
    </location>
</feature>
<sequence length="580" mass="64928">MGAEKALCVWWVVAGRNGDGSQGSRASLLAQTGRESTCHAGDRGSVPGQERSPGEGTGYPLQYSCLGNSTDRGAWTCPGWWRVEGRPLRAAVLIRQPGLPQVEAPPTGASPELSLSSTLSGPQRREQMVTEGLPSAVKTARSKALPGQSLSKSQCGKLEPRTSGEWGVGGGGDRAGSREGVREGRRSWPRGKEALKAQTVSWMAEPSPAPTRSNEPASTKATYFWGNRTKSCLCLILLFAVLLGFYSNVFSLIPRRQTEKSQSSPEAHHVQGQRESLTLSEGDGHLDSCRIPEVPRLLYPKAQLLKPSRVDVLVMTPWFAPVVWEGTFDSALLDVQFRNTTIGLTVFAIKKYVVFLRLFLETAEKYFMVGHKVIYYVFTDRPADVPQIALQDGRQVVVLHVGNYRRWQDISMHRMEMISNFSRQRFLREVDYLVCLYVDMKFSDHVGVEILAPLFGTLHPGFYAADRQSFTYERRPLSRAYIPRDEGDFYYAGGFFGGSVPEVYRLTTACHQAMTADQAQGIEAVWHDESHLNRYLLSHKPSKVLSPEYLWDEQMLQRPPLLRKLRYVAVPMNHTEIRSR</sequence>
<dbReference type="InterPro" id="IPR005076">
    <property type="entry name" value="Glyco_trans_6"/>
</dbReference>
<evidence type="ECO:0000256" key="6">
    <source>
        <dbReference type="ARBA" id="ARBA00022968"/>
    </source>
</evidence>
<feature type="binding site" evidence="10">
    <location>
        <position position="459"/>
    </location>
    <ligand>
        <name>an alpha-L-fucosyl-(1-&gt;2)-beta-D-galactosyl derivative</name>
        <dbReference type="ChEBI" id="CHEBI:140327"/>
    </ligand>
</feature>
<organism evidence="14 15">
    <name type="scientific">Bos indicus x Bos taurus</name>
    <name type="common">Hybrid cattle</name>
    <dbReference type="NCBI Taxonomy" id="30522"/>
    <lineage>
        <taxon>Eukaryota</taxon>
        <taxon>Metazoa</taxon>
        <taxon>Chordata</taxon>
        <taxon>Craniata</taxon>
        <taxon>Vertebrata</taxon>
        <taxon>Euteleostomi</taxon>
        <taxon>Mammalia</taxon>
        <taxon>Eutheria</taxon>
        <taxon>Laurasiatheria</taxon>
        <taxon>Artiodactyla</taxon>
        <taxon>Ruminantia</taxon>
        <taxon>Pecora</taxon>
        <taxon>Bovidae</taxon>
        <taxon>Bovinae</taxon>
        <taxon>Bos</taxon>
    </lineage>
</organism>
<protein>
    <submittedName>
        <fullName evidence="14">ABO, alpha 1-3-N-acetylgalactosaminyltransferase and alpha 1-3-galactosyltransferase</fullName>
    </submittedName>
</protein>
<dbReference type="GO" id="GO:0016020">
    <property type="term" value="C:membrane"/>
    <property type="evidence" value="ECO:0007669"/>
    <property type="project" value="UniProtKB-SubCell"/>
</dbReference>
<dbReference type="FunFam" id="3.90.550.10:FF:000022">
    <property type="entry name" value="Histo-blood group ABO system transferase"/>
    <property type="match status" value="1"/>
</dbReference>
<reference evidence="14 15" key="1">
    <citation type="submission" date="2018-11" db="EMBL/GenBank/DDBJ databases">
        <title>Haplotype-resolved cattle genomes.</title>
        <authorList>
            <person name="Low W.Y."/>
            <person name="Tearle R."/>
            <person name="Bickhart D.M."/>
            <person name="Rosen B.D."/>
            <person name="Koren S."/>
            <person name="Rhie A."/>
            <person name="Hiendleder S."/>
            <person name="Phillippy A.M."/>
            <person name="Smith T.P.L."/>
            <person name="Williams J.L."/>
        </authorList>
    </citation>
    <scope>NUCLEOTIDE SEQUENCE [LARGE SCALE GENOMIC DNA]</scope>
</reference>
<keyword evidence="7 13" id="KW-1133">Transmembrane helix</keyword>
<dbReference type="GO" id="GO:0016758">
    <property type="term" value="F:hexosyltransferase activity"/>
    <property type="evidence" value="ECO:0007669"/>
    <property type="project" value="InterPro"/>
</dbReference>
<dbReference type="GeneTree" id="ENSGT00950000182858"/>
<dbReference type="PANTHER" id="PTHR10462">
    <property type="entry name" value="GLYCOSYLTRANSFERASE-RELATED"/>
    <property type="match status" value="1"/>
</dbReference>
<evidence type="ECO:0000256" key="3">
    <source>
        <dbReference type="ARBA" id="ARBA00022676"/>
    </source>
</evidence>
<evidence type="ECO:0000256" key="7">
    <source>
        <dbReference type="ARBA" id="ARBA00022989"/>
    </source>
</evidence>
<keyword evidence="11" id="KW-0464">Manganese</keyword>
<feature type="binding site" evidence="10">
    <location>
        <position position="552"/>
    </location>
    <ligand>
        <name>an alpha-L-fucosyl-(1-&gt;2)-beta-D-galactosyl derivative</name>
        <dbReference type="ChEBI" id="CHEBI:140327"/>
    </ligand>
</feature>
<keyword evidence="5 13" id="KW-0812">Transmembrane</keyword>
<dbReference type="GO" id="GO:0005975">
    <property type="term" value="P:carbohydrate metabolic process"/>
    <property type="evidence" value="ECO:0007669"/>
    <property type="project" value="InterPro"/>
</dbReference>
<feature type="compositionally biased region" description="Polar residues" evidence="12">
    <location>
        <begin position="22"/>
        <end position="35"/>
    </location>
</feature>
<dbReference type="Gene3D" id="3.90.550.10">
    <property type="entry name" value="Spore Coat Polysaccharide Biosynthesis Protein SpsA, Chain A"/>
    <property type="match status" value="1"/>
</dbReference>
<evidence type="ECO:0000256" key="8">
    <source>
        <dbReference type="ARBA" id="ARBA00023136"/>
    </source>
</evidence>
<comment type="similarity">
    <text evidence="2">Belongs to the glycosyltransferase 6 family.</text>
</comment>
<dbReference type="Pfam" id="PF03414">
    <property type="entry name" value="Glyco_transf_6"/>
    <property type="match status" value="1"/>
</dbReference>
<feature type="binding site" evidence="10">
    <location>
        <begin position="347"/>
        <end position="349"/>
    </location>
    <ligand>
        <name>UDP-N-acetyl-alpha-D-galactosamine</name>
        <dbReference type="ChEBI" id="CHEBI:67138"/>
    </ligand>
</feature>
<feature type="binding site" evidence="11">
    <location>
        <position position="439"/>
    </location>
    <ligand>
        <name>Mn(2+)</name>
        <dbReference type="ChEBI" id="CHEBI:29035"/>
    </ligand>
</feature>
<evidence type="ECO:0000256" key="9">
    <source>
        <dbReference type="PIRSR" id="PIRSR605076-1"/>
    </source>
</evidence>
<name>A0A4W2H7Q6_BOBOX</name>
<evidence type="ECO:0000256" key="1">
    <source>
        <dbReference type="ARBA" id="ARBA00004606"/>
    </source>
</evidence>
<dbReference type="InterPro" id="IPR029044">
    <property type="entry name" value="Nucleotide-diphossugar_trans"/>
</dbReference>
<evidence type="ECO:0000256" key="12">
    <source>
        <dbReference type="SAM" id="MobiDB-lite"/>
    </source>
</evidence>
<evidence type="ECO:0000256" key="2">
    <source>
        <dbReference type="ARBA" id="ARBA00010413"/>
    </source>
</evidence>
<dbReference type="PANTHER" id="PTHR10462:SF55">
    <property type="entry name" value="HISTO-BLOOD GROUP ABO SYSTEM TRANSFERASE 1"/>
    <property type="match status" value="1"/>
</dbReference>
<accession>A0A4W2H7Q6</accession>
<dbReference type="CDD" id="cd02515">
    <property type="entry name" value="Glyco_transf_6"/>
    <property type="match status" value="1"/>
</dbReference>
<feature type="active site" description="Nucleophile" evidence="9">
    <location>
        <position position="529"/>
    </location>
</feature>
<feature type="binding site" evidence="10">
    <location>
        <position position="529"/>
    </location>
    <ligand>
        <name>an alpha-L-fucosyl-(1-&gt;2)-beta-D-galactosyl derivative</name>
        <dbReference type="ChEBI" id="CHEBI:140327"/>
    </ligand>
</feature>
<comment type="subcellular location">
    <subcellularLocation>
        <location evidence="1">Membrane</location>
        <topology evidence="1">Single-pass type II membrane protein</topology>
    </subcellularLocation>
</comment>
<evidence type="ECO:0000256" key="11">
    <source>
        <dbReference type="PIRSR" id="PIRSR605076-3"/>
    </source>
</evidence>
<evidence type="ECO:0000313" key="15">
    <source>
        <dbReference type="Proteomes" id="UP000429181"/>
    </source>
</evidence>
<evidence type="ECO:0000256" key="5">
    <source>
        <dbReference type="ARBA" id="ARBA00022692"/>
    </source>
</evidence>
<feature type="binding site" evidence="10">
    <location>
        <position position="352"/>
    </location>
    <ligand>
        <name>UDP-N-acetyl-alpha-D-galactosamine</name>
        <dbReference type="ChEBI" id="CHEBI:67138"/>
    </ligand>
</feature>
<reference evidence="14" key="2">
    <citation type="submission" date="2025-08" db="UniProtKB">
        <authorList>
            <consortium name="Ensembl"/>
        </authorList>
    </citation>
    <scope>IDENTIFICATION</scope>
</reference>
<evidence type="ECO:0000256" key="4">
    <source>
        <dbReference type="ARBA" id="ARBA00022679"/>
    </source>
</evidence>
<keyword evidence="4" id="KW-0808">Transferase</keyword>
<evidence type="ECO:0000313" key="14">
    <source>
        <dbReference type="Ensembl" id="ENSBIXP00005028031.1"/>
    </source>
</evidence>
<feature type="region of interest" description="Disordered" evidence="12">
    <location>
        <begin position="258"/>
        <end position="284"/>
    </location>
</feature>
<dbReference type="GO" id="GO:0005794">
    <property type="term" value="C:Golgi apparatus"/>
    <property type="evidence" value="ECO:0007669"/>
    <property type="project" value="TreeGrafter"/>
</dbReference>
<comment type="cofactor">
    <cofactor evidence="11">
        <name>Mn(2+)</name>
        <dbReference type="ChEBI" id="CHEBI:29035"/>
    </cofactor>
    <text evidence="11">Binds 1 Mn(2+) ion per subunit.</text>
</comment>
<gene>
    <name evidence="14" type="primary">ABO</name>
</gene>
<keyword evidence="11" id="KW-0479">Metal-binding</keyword>
<evidence type="ECO:0000256" key="10">
    <source>
        <dbReference type="PIRSR" id="PIRSR605076-2"/>
    </source>
</evidence>
<feature type="region of interest" description="Disordered" evidence="12">
    <location>
        <begin position="101"/>
        <end position="186"/>
    </location>
</feature>
<dbReference type="AlphaFoldDB" id="A0A4W2H7Q6"/>
<keyword evidence="3" id="KW-0328">Glycosyltransferase</keyword>
<feature type="compositionally biased region" description="Basic and acidic residues" evidence="12">
    <location>
        <begin position="175"/>
        <end position="186"/>
    </location>
</feature>
<dbReference type="GO" id="GO:0031982">
    <property type="term" value="C:vesicle"/>
    <property type="evidence" value="ECO:0007669"/>
    <property type="project" value="TreeGrafter"/>
</dbReference>
<dbReference type="SUPFAM" id="SSF53448">
    <property type="entry name" value="Nucleotide-diphospho-sugar transferases"/>
    <property type="match status" value="1"/>
</dbReference>
<proteinExistence type="inferred from homology"/>
<keyword evidence="6" id="KW-0735">Signal-anchor</keyword>
<feature type="region of interest" description="Disordered" evidence="12">
    <location>
        <begin position="19"/>
        <end position="58"/>
    </location>
</feature>
<dbReference type="Proteomes" id="UP000429181">
    <property type="component" value="Chromosome 11"/>
</dbReference>